<dbReference type="Pfam" id="PF03460">
    <property type="entry name" value="NIR_SIR_ferr"/>
    <property type="match status" value="1"/>
</dbReference>
<dbReference type="InterPro" id="IPR023753">
    <property type="entry name" value="FAD/NAD-binding_dom"/>
</dbReference>
<evidence type="ECO:0000256" key="4">
    <source>
        <dbReference type="ARBA" id="ARBA00022714"/>
    </source>
</evidence>
<dbReference type="PANTHER" id="PTHR43429">
    <property type="entry name" value="PYRIDINE NUCLEOTIDE-DISULFIDE OXIDOREDUCTASE DOMAIN-CONTAINING"/>
    <property type="match status" value="1"/>
</dbReference>
<keyword evidence="15" id="KW-1185">Reference proteome</keyword>
<evidence type="ECO:0000256" key="3">
    <source>
        <dbReference type="ARBA" id="ARBA00022630"/>
    </source>
</evidence>
<dbReference type="InterPro" id="IPR017900">
    <property type="entry name" value="4Fe4S_Fe_S_CS"/>
</dbReference>
<comment type="cofactor">
    <cofactor evidence="1">
        <name>FAD</name>
        <dbReference type="ChEBI" id="CHEBI:57692"/>
    </cofactor>
</comment>
<name>A0A926DMH2_9FIRM</name>
<dbReference type="Gene3D" id="3.40.250.10">
    <property type="entry name" value="Rhodanese-like domain"/>
    <property type="match status" value="1"/>
</dbReference>
<dbReference type="Pfam" id="PF07992">
    <property type="entry name" value="Pyr_redox_2"/>
    <property type="match status" value="1"/>
</dbReference>
<evidence type="ECO:0000313" key="15">
    <source>
        <dbReference type="Proteomes" id="UP000611762"/>
    </source>
</evidence>
<feature type="domain" description="4Fe-4S ferredoxin-type" evidence="13">
    <location>
        <begin position="744"/>
        <end position="770"/>
    </location>
</feature>
<protein>
    <submittedName>
        <fullName evidence="14">FAD-dependent oxidoreductase</fullName>
    </submittedName>
</protein>
<dbReference type="InterPro" id="IPR005117">
    <property type="entry name" value="NiRdtase/SiRdtase_haem-b_fer"/>
</dbReference>
<dbReference type="GO" id="GO:0016491">
    <property type="term" value="F:oxidoreductase activity"/>
    <property type="evidence" value="ECO:0007669"/>
    <property type="project" value="UniProtKB-KW"/>
</dbReference>
<dbReference type="Pfam" id="PF02852">
    <property type="entry name" value="Pyr_redox_dim"/>
    <property type="match status" value="1"/>
</dbReference>
<dbReference type="PANTHER" id="PTHR43429:SF1">
    <property type="entry name" value="NAD(P)H SULFUR OXIDOREDUCTASE (COA-DEPENDENT)"/>
    <property type="match status" value="1"/>
</dbReference>
<dbReference type="GO" id="GO:0051537">
    <property type="term" value="F:2 iron, 2 sulfur cluster binding"/>
    <property type="evidence" value="ECO:0007669"/>
    <property type="project" value="UniProtKB-KW"/>
</dbReference>
<keyword evidence="6" id="KW-0274">FAD</keyword>
<dbReference type="Gene3D" id="3.50.50.60">
    <property type="entry name" value="FAD/NAD(P)-binding domain"/>
    <property type="match status" value="2"/>
</dbReference>
<evidence type="ECO:0000256" key="6">
    <source>
        <dbReference type="ARBA" id="ARBA00022827"/>
    </source>
</evidence>
<dbReference type="Pfam" id="PF00037">
    <property type="entry name" value="Fer4"/>
    <property type="match status" value="1"/>
</dbReference>
<dbReference type="SUPFAM" id="SSF56014">
    <property type="entry name" value="Nitrite and sulphite reductase 4Fe-4S domain-like"/>
    <property type="match status" value="1"/>
</dbReference>
<comment type="similarity">
    <text evidence="2">Belongs to the class-III pyridine nucleotide-disulfide oxidoreductase family.</text>
</comment>
<dbReference type="PROSITE" id="PS51379">
    <property type="entry name" value="4FE4S_FER_2"/>
    <property type="match status" value="2"/>
</dbReference>
<dbReference type="EMBL" id="JACRSU010000001">
    <property type="protein sequence ID" value="MBC8539939.1"/>
    <property type="molecule type" value="Genomic_DNA"/>
</dbReference>
<evidence type="ECO:0000313" key="14">
    <source>
        <dbReference type="EMBL" id="MBC8539939.1"/>
    </source>
</evidence>
<keyword evidence="5" id="KW-0479">Metal-binding</keyword>
<evidence type="ECO:0000256" key="11">
    <source>
        <dbReference type="ARBA" id="ARBA00034078"/>
    </source>
</evidence>
<keyword evidence="3" id="KW-0285">Flavoprotein</keyword>
<dbReference type="PRINTS" id="PR00411">
    <property type="entry name" value="PNDRDTASEI"/>
</dbReference>
<dbReference type="CDD" id="cd00158">
    <property type="entry name" value="RHOD"/>
    <property type="match status" value="1"/>
</dbReference>
<comment type="cofactor">
    <cofactor evidence="11">
        <name>[2Fe-2S] cluster</name>
        <dbReference type="ChEBI" id="CHEBI:190135"/>
    </cofactor>
</comment>
<dbReference type="InterPro" id="IPR036136">
    <property type="entry name" value="Nit/Sulf_reduc_fer-like_dom_sf"/>
</dbReference>
<dbReference type="InterPro" id="IPR004099">
    <property type="entry name" value="Pyr_nucl-diS_OxRdtase_dimer"/>
</dbReference>
<feature type="domain" description="Rhodanese" evidence="12">
    <location>
        <begin position="467"/>
        <end position="542"/>
    </location>
</feature>
<evidence type="ECO:0000256" key="10">
    <source>
        <dbReference type="ARBA" id="ARBA00023284"/>
    </source>
</evidence>
<dbReference type="InterPro" id="IPR050260">
    <property type="entry name" value="FAD-bd_OxRdtase"/>
</dbReference>
<dbReference type="RefSeq" id="WP_249311107.1">
    <property type="nucleotide sequence ID" value="NZ_JACRSU010000001.1"/>
</dbReference>
<feature type="domain" description="4Fe-4S ferredoxin-type" evidence="13">
    <location>
        <begin position="711"/>
        <end position="742"/>
    </location>
</feature>
<dbReference type="AlphaFoldDB" id="A0A926DMH2"/>
<dbReference type="InterPro" id="IPR045854">
    <property type="entry name" value="NO2/SO3_Rdtase_4Fe4S_sf"/>
</dbReference>
<dbReference type="InterPro" id="IPR017896">
    <property type="entry name" value="4Fe4S_Fe-S-bd"/>
</dbReference>
<dbReference type="SMART" id="SM00450">
    <property type="entry name" value="RHOD"/>
    <property type="match status" value="1"/>
</dbReference>
<proteinExistence type="inferred from homology"/>
<dbReference type="SUPFAM" id="SSF54862">
    <property type="entry name" value="4Fe-4S ferredoxins"/>
    <property type="match status" value="1"/>
</dbReference>
<evidence type="ECO:0000256" key="2">
    <source>
        <dbReference type="ARBA" id="ARBA00009130"/>
    </source>
</evidence>
<keyword evidence="4" id="KW-0001">2Fe-2S</keyword>
<evidence type="ECO:0000256" key="9">
    <source>
        <dbReference type="ARBA" id="ARBA00023014"/>
    </source>
</evidence>
<dbReference type="InterPro" id="IPR006067">
    <property type="entry name" value="NO2/SO3_Rdtase_4Fe4S_dom"/>
</dbReference>
<gene>
    <name evidence="14" type="ORF">H8698_02975</name>
</gene>
<dbReference type="PROSITE" id="PS50206">
    <property type="entry name" value="RHODANESE_3"/>
    <property type="match status" value="1"/>
</dbReference>
<dbReference type="InterPro" id="IPR036873">
    <property type="entry name" value="Rhodanese-like_dom_sf"/>
</dbReference>
<evidence type="ECO:0000256" key="1">
    <source>
        <dbReference type="ARBA" id="ARBA00001974"/>
    </source>
</evidence>
<accession>A0A926DMH2</accession>
<keyword evidence="10" id="KW-0676">Redox-active center</keyword>
<reference evidence="14" key="1">
    <citation type="submission" date="2020-08" db="EMBL/GenBank/DDBJ databases">
        <title>Genome public.</title>
        <authorList>
            <person name="Liu C."/>
            <person name="Sun Q."/>
        </authorList>
    </citation>
    <scope>NUCLEOTIDE SEQUENCE</scope>
    <source>
        <strain evidence="14">H8</strain>
    </source>
</reference>
<dbReference type="GO" id="GO:0046872">
    <property type="term" value="F:metal ion binding"/>
    <property type="evidence" value="ECO:0007669"/>
    <property type="project" value="UniProtKB-KW"/>
</dbReference>
<evidence type="ECO:0000256" key="8">
    <source>
        <dbReference type="ARBA" id="ARBA00023004"/>
    </source>
</evidence>
<dbReference type="PRINTS" id="PR00368">
    <property type="entry name" value="FADPNR"/>
</dbReference>
<dbReference type="GO" id="GO:0020037">
    <property type="term" value="F:heme binding"/>
    <property type="evidence" value="ECO:0007669"/>
    <property type="project" value="InterPro"/>
</dbReference>
<dbReference type="Gene3D" id="3.30.413.10">
    <property type="entry name" value="Sulfite Reductase Hemoprotein, domain 1"/>
    <property type="match status" value="1"/>
</dbReference>
<sequence>MNVVIVGGVAAGTKTAAKLKREDRSINVTLITKDRDISYAGCGLPYYVGGLIETEEELVVNTPQKFAALTGADVITGMEATGLDAQAKVLTAKNLDTGAEEEFSYDKLVIATGASAAVPPIPGIHIPGVFKMRTPEDAVTARDYAQKHNVKQAVVIGAGFIGLEVAENLQKQGLSVTVLEFADQVMPGVFDFEMADFIYRHLEKKGIRVYLSTKAEEILGGGSVTGVKSSAGEFSCGIVIAAAGVRPNTAFLNGTGMEMVKGTIVVNGQMETNLPDVYAAGDCAMVKNRLTGAPQWSPMGSSANLEGRTLAQILSGKDHGEPKAYPGVLGTSVVKLPDLNCGRTGLTEAQARELGYNAVCAVAVTDDKAHYYPDAAFFATKLIAEQETHKLLGVQVLGPGAVDKMIDIAVTGLNMDARLEDFENADYAYAPPFSTAIHPFVQAVYVLQNKLNGALKSFTPAEYMRGAAEGYRVIDASGVPAIPGVKFVDLTKVNGEVEGLNKDDKLLLVCARGKRAYFLQNRLRHFGYTNTKVLEGSTSFNVLKTDGEAEVSPEDVTRVKGLGFLRDKTTKNKFNCRVITRNGKISAEESQAIAEAAKIYGSGEITMTTRLTMEIQGVPYENIEPLREFLSRAGLETGGTGSKVRPVVSCKGTTCQYGNIDTFALSDEIHRRFYQGYREVKLPHKFKIAVGGCPNNCVKPDLNDLGIVGANVPQIDLEKCRGCKVCRVENVCPMKAAAVTDGKIVLSESCNNCGRCVKRCPFGAFDSAKTGYRVYIGGRWGKKIARGQMLGKVFTNEEELLSVVEKAILLFREQGITGERFSDTVARLGFETVEEQLLSDELLQRKAENISAQKHLKGGATC</sequence>
<dbReference type="SUPFAM" id="SSF55124">
    <property type="entry name" value="Nitrite/Sulfite reductase N-terminal domain-like"/>
    <property type="match status" value="1"/>
</dbReference>
<dbReference type="Gene3D" id="3.30.70.20">
    <property type="match status" value="1"/>
</dbReference>
<dbReference type="InterPro" id="IPR036188">
    <property type="entry name" value="FAD/NAD-bd_sf"/>
</dbReference>
<dbReference type="InterPro" id="IPR016156">
    <property type="entry name" value="FAD/NAD-linked_Rdtase_dimer_sf"/>
</dbReference>
<evidence type="ECO:0000259" key="13">
    <source>
        <dbReference type="PROSITE" id="PS51379"/>
    </source>
</evidence>
<dbReference type="SUPFAM" id="SSF55424">
    <property type="entry name" value="FAD/NAD-linked reductases, dimerisation (C-terminal) domain"/>
    <property type="match status" value="1"/>
</dbReference>
<comment type="caution">
    <text evidence="14">The sequence shown here is derived from an EMBL/GenBank/DDBJ whole genome shotgun (WGS) entry which is preliminary data.</text>
</comment>
<dbReference type="PROSITE" id="PS00198">
    <property type="entry name" value="4FE4S_FER_1"/>
    <property type="match status" value="1"/>
</dbReference>
<dbReference type="SUPFAM" id="SSF52821">
    <property type="entry name" value="Rhodanese/Cell cycle control phosphatase"/>
    <property type="match status" value="1"/>
</dbReference>
<evidence type="ECO:0000259" key="12">
    <source>
        <dbReference type="PROSITE" id="PS50206"/>
    </source>
</evidence>
<dbReference type="Pfam" id="PF01077">
    <property type="entry name" value="NIR_SIR"/>
    <property type="match status" value="1"/>
</dbReference>
<dbReference type="Proteomes" id="UP000611762">
    <property type="component" value="Unassembled WGS sequence"/>
</dbReference>
<organism evidence="14 15">
    <name type="scientific">Congzhengia minquanensis</name>
    <dbReference type="NCBI Taxonomy" id="2763657"/>
    <lineage>
        <taxon>Bacteria</taxon>
        <taxon>Bacillati</taxon>
        <taxon>Bacillota</taxon>
        <taxon>Clostridia</taxon>
        <taxon>Eubacteriales</taxon>
        <taxon>Oscillospiraceae</taxon>
        <taxon>Congzhengia</taxon>
    </lineage>
</organism>
<evidence type="ECO:0000256" key="7">
    <source>
        <dbReference type="ARBA" id="ARBA00023002"/>
    </source>
</evidence>
<keyword evidence="7" id="KW-0560">Oxidoreductase</keyword>
<keyword evidence="8" id="KW-0408">Iron</keyword>
<dbReference type="InterPro" id="IPR001763">
    <property type="entry name" value="Rhodanese-like_dom"/>
</dbReference>
<dbReference type="SUPFAM" id="SSF51905">
    <property type="entry name" value="FAD/NAD(P)-binding domain"/>
    <property type="match status" value="2"/>
</dbReference>
<keyword evidence="9" id="KW-0411">Iron-sulfur</keyword>
<evidence type="ECO:0000256" key="5">
    <source>
        <dbReference type="ARBA" id="ARBA00022723"/>
    </source>
</evidence>